<dbReference type="GeneID" id="43371231"/>
<dbReference type="InterPro" id="IPR050076">
    <property type="entry name" value="ArchSynthase1/Queuine_TRR"/>
</dbReference>
<evidence type="ECO:0000313" key="4">
    <source>
        <dbReference type="Proteomes" id="UP000428325"/>
    </source>
</evidence>
<dbReference type="AlphaFoldDB" id="A0A6B9FGN4"/>
<accession>A0A6B9FGN4</accession>
<dbReference type="InterPro" id="IPR036511">
    <property type="entry name" value="TGT-like_sf"/>
</dbReference>
<sequence>MVTDSMVSFDTVAEAGEARRGQLQINDRILETPHLFPVINFYGGGNEGALFGGGVHRTIKEFLAHDNEVTGGEDYSDLFRGVMTSISSLADYGIREKKLDWYLNKEIREWECFSDYDGMIFADSGGYKILKQGGLEGEDFEKDIDQDKALDMQLDLGPDIVVNLDHPIHPDDEFEERIEKMEQTAANAAQFAERRDEVNGACYLTVHGYYEAMLERSFDLIKDELAEPIPEIFDGIALGSLVPRKDNVEVLIEAVSDCKRVMQQRGYGDLPLHVLGISGNTMPLLVAVGADSFDSASYLHQAINGKYCVNLFETVPVDEADFDACDCRICNDDFHRARMRNEMDDLYQKDILGSVAAHNLAIQQRELRQFRQLIAEGDQEQVADYLEEAVKDQKGFRKFVYQLINERMNPYFEETDTTYA</sequence>
<organism evidence="3 4">
    <name type="scientific">Haloplanus rallus</name>
    <dbReference type="NCBI Taxonomy" id="1816183"/>
    <lineage>
        <taxon>Archaea</taxon>
        <taxon>Methanobacteriati</taxon>
        <taxon>Methanobacteriota</taxon>
        <taxon>Stenosarchaea group</taxon>
        <taxon>Halobacteria</taxon>
        <taxon>Halobacteriales</taxon>
        <taxon>Haloferacaceae</taxon>
        <taxon>Haloplanus</taxon>
    </lineage>
</organism>
<dbReference type="KEGG" id="hra:EI982_16750"/>
<evidence type="ECO:0000313" key="3">
    <source>
        <dbReference type="EMBL" id="QGX96309.1"/>
    </source>
</evidence>
<gene>
    <name evidence="3" type="ORF">EI982_16750</name>
</gene>
<dbReference type="Gene3D" id="3.20.20.105">
    <property type="entry name" value="Queuine tRNA-ribosyltransferase-like"/>
    <property type="match status" value="1"/>
</dbReference>
<keyword evidence="3" id="KW-0328">Glycosyltransferase</keyword>
<dbReference type="GO" id="GO:0016757">
    <property type="term" value="F:glycosyltransferase activity"/>
    <property type="evidence" value="ECO:0007669"/>
    <property type="project" value="UniProtKB-KW"/>
</dbReference>
<dbReference type="SUPFAM" id="SSF51713">
    <property type="entry name" value="tRNA-guanine transglycosylase"/>
    <property type="match status" value="1"/>
</dbReference>
<dbReference type="InterPro" id="IPR002616">
    <property type="entry name" value="tRNA_ribo_trans-like"/>
</dbReference>
<dbReference type="GO" id="GO:0002099">
    <property type="term" value="P:tRNA wobble guanine modification"/>
    <property type="evidence" value="ECO:0007669"/>
    <property type="project" value="TreeGrafter"/>
</dbReference>
<dbReference type="Proteomes" id="UP000428325">
    <property type="component" value="Chromosome"/>
</dbReference>
<dbReference type="Pfam" id="PF01702">
    <property type="entry name" value="TGT"/>
    <property type="match status" value="1"/>
</dbReference>
<dbReference type="EC" id="2.4.2.-" evidence="3"/>
<dbReference type="GO" id="GO:0005737">
    <property type="term" value="C:cytoplasm"/>
    <property type="evidence" value="ECO:0007669"/>
    <property type="project" value="TreeGrafter"/>
</dbReference>
<keyword evidence="3" id="KW-0808">Transferase</keyword>
<dbReference type="NCBIfam" id="TIGR00449">
    <property type="entry name" value="tgt_general"/>
    <property type="match status" value="1"/>
</dbReference>
<keyword evidence="4" id="KW-1185">Reference proteome</keyword>
<proteinExistence type="predicted"/>
<evidence type="ECO:0000256" key="1">
    <source>
        <dbReference type="ARBA" id="ARBA00022694"/>
    </source>
</evidence>
<dbReference type="PANTHER" id="PTHR46499">
    <property type="entry name" value="QUEUINE TRNA-RIBOSYLTRANSFERASE"/>
    <property type="match status" value="1"/>
</dbReference>
<reference evidence="3 4" key="1">
    <citation type="submission" date="2018-12" db="EMBL/GenBank/DDBJ databases">
        <title>Complete genome sequence of Haloplanus rallus MBLA0036.</title>
        <authorList>
            <person name="Nam Y.-d."/>
            <person name="Kang J."/>
            <person name="Chung W.-H."/>
            <person name="Park Y.S."/>
        </authorList>
    </citation>
    <scope>NUCLEOTIDE SEQUENCE [LARGE SCALE GENOMIC DNA]</scope>
    <source>
        <strain evidence="3 4">MBLA0036</strain>
    </source>
</reference>
<dbReference type="PANTHER" id="PTHR46499:SF1">
    <property type="entry name" value="QUEUINE TRNA-RIBOSYLTRANSFERASE"/>
    <property type="match status" value="1"/>
</dbReference>
<evidence type="ECO:0000259" key="2">
    <source>
        <dbReference type="Pfam" id="PF01702"/>
    </source>
</evidence>
<dbReference type="EMBL" id="CP034345">
    <property type="protein sequence ID" value="QGX96309.1"/>
    <property type="molecule type" value="Genomic_DNA"/>
</dbReference>
<keyword evidence="1" id="KW-0819">tRNA processing</keyword>
<protein>
    <submittedName>
        <fullName evidence="3">tRNA-guanine transglycosylase</fullName>
        <ecNumber evidence="3">2.4.2.-</ecNumber>
    </submittedName>
</protein>
<name>A0A6B9FGN4_9EURY</name>
<dbReference type="RefSeq" id="WP_157690773.1">
    <property type="nucleotide sequence ID" value="NZ_CP034345.1"/>
</dbReference>
<feature type="domain" description="tRNA-guanine(15) transglycosylase-like" evidence="2">
    <location>
        <begin position="107"/>
        <end position="384"/>
    </location>
</feature>
<dbReference type="OrthoDB" id="6871at2157"/>